<dbReference type="EMBL" id="BAABEO010000012">
    <property type="protein sequence ID" value="GAA3683035.1"/>
    <property type="molecule type" value="Genomic_DNA"/>
</dbReference>
<gene>
    <name evidence="1" type="ORF">GCM10023081_21240</name>
</gene>
<reference evidence="2" key="1">
    <citation type="journal article" date="2019" name="Int. J. Syst. Evol. Microbiol.">
        <title>The Global Catalogue of Microorganisms (GCM) 10K type strain sequencing project: providing services to taxonomists for standard genome sequencing and annotation.</title>
        <authorList>
            <consortium name="The Broad Institute Genomics Platform"/>
            <consortium name="The Broad Institute Genome Sequencing Center for Infectious Disease"/>
            <person name="Wu L."/>
            <person name="Ma J."/>
        </authorList>
    </citation>
    <scope>NUCLEOTIDE SEQUENCE [LARGE SCALE GENOMIC DNA]</scope>
    <source>
        <strain evidence="2">JCM 30742</strain>
    </source>
</reference>
<sequence>MSLEFAGPEPGRWIVEDLARTAAGPEAASTVAGPEAASTVAGQVPTGFAAYARIFHPAADDDGRPVRWADVAAARGTVLHGEAQFTAVSGLSEYGEMLVEDAWEGEPPSGTGMPQPDLAALAGILARHTSTPEEVYLGLWNGFAFIHGGDAVALLSAADEGEADPAVLAGQRALEEEAKKPAFGPEVIGGPTLDLAGGYRSYYVFRGSMEDLANPLWKRYGHIEERQSPNLAWPADRAWLVSSELYEDSTIVAGSTELVRELSAAPGLEVRTVVPGSRLDLHGDRINPMPELPGY</sequence>
<comment type="caution">
    <text evidence="1">The sequence shown here is derived from an EMBL/GenBank/DDBJ whole genome shotgun (WGS) entry which is preliminary data.</text>
</comment>
<name>A0ABP7CBE8_9MICC</name>
<dbReference type="Proteomes" id="UP001500752">
    <property type="component" value="Unassembled WGS sequence"/>
</dbReference>
<accession>A0ABP7CBE8</accession>
<proteinExistence type="predicted"/>
<dbReference type="RefSeq" id="WP_345150641.1">
    <property type="nucleotide sequence ID" value="NZ_BAABEO010000012.1"/>
</dbReference>
<keyword evidence="2" id="KW-1185">Reference proteome</keyword>
<evidence type="ECO:0000313" key="1">
    <source>
        <dbReference type="EMBL" id="GAA3683035.1"/>
    </source>
</evidence>
<evidence type="ECO:0000313" key="2">
    <source>
        <dbReference type="Proteomes" id="UP001500752"/>
    </source>
</evidence>
<organism evidence="1 2">
    <name type="scientific">Arthrobacter ginkgonis</name>
    <dbReference type="NCBI Taxonomy" id="1630594"/>
    <lineage>
        <taxon>Bacteria</taxon>
        <taxon>Bacillati</taxon>
        <taxon>Actinomycetota</taxon>
        <taxon>Actinomycetes</taxon>
        <taxon>Micrococcales</taxon>
        <taxon>Micrococcaceae</taxon>
        <taxon>Arthrobacter</taxon>
    </lineage>
</organism>
<protein>
    <submittedName>
        <fullName evidence="1">Uncharacterized protein</fullName>
    </submittedName>
</protein>